<feature type="compositionally biased region" description="Low complexity" evidence="1">
    <location>
        <begin position="18"/>
        <end position="54"/>
    </location>
</feature>
<protein>
    <submittedName>
        <fullName evidence="2">Uncharacterized protein</fullName>
    </submittedName>
</protein>
<gene>
    <name evidence="2" type="ORF">HYALB_00008557</name>
</gene>
<accession>A0A9N9PSY0</accession>
<comment type="caution">
    <text evidence="2">The sequence shown here is derived from an EMBL/GenBank/DDBJ whole genome shotgun (WGS) entry which is preliminary data.</text>
</comment>
<evidence type="ECO:0000313" key="3">
    <source>
        <dbReference type="Proteomes" id="UP000701801"/>
    </source>
</evidence>
<sequence>MSSKPSSSKNQPTSSNKQSSSPANQSTSSNNQTSTTVNNNSSSNNARPCSPNPADKSDYRWLKDSGWENMHHFLLSYQLKPYDDEDWVEGKRIFKAFREDEQEEWEERHGKR</sequence>
<proteinExistence type="predicted"/>
<reference evidence="2" key="1">
    <citation type="submission" date="2021-07" db="EMBL/GenBank/DDBJ databases">
        <authorList>
            <person name="Durling M."/>
        </authorList>
    </citation>
    <scope>NUCLEOTIDE SEQUENCE</scope>
</reference>
<name>A0A9N9PSY0_9HELO</name>
<dbReference type="OrthoDB" id="4232400at2759"/>
<keyword evidence="3" id="KW-1185">Reference proteome</keyword>
<evidence type="ECO:0000313" key="2">
    <source>
        <dbReference type="EMBL" id="CAG8974008.1"/>
    </source>
</evidence>
<dbReference type="AlphaFoldDB" id="A0A9N9PSY0"/>
<dbReference type="EMBL" id="CAJVRM010000087">
    <property type="protein sequence ID" value="CAG8974008.1"/>
    <property type="molecule type" value="Genomic_DNA"/>
</dbReference>
<organism evidence="2 3">
    <name type="scientific">Hymenoscyphus albidus</name>
    <dbReference type="NCBI Taxonomy" id="595503"/>
    <lineage>
        <taxon>Eukaryota</taxon>
        <taxon>Fungi</taxon>
        <taxon>Dikarya</taxon>
        <taxon>Ascomycota</taxon>
        <taxon>Pezizomycotina</taxon>
        <taxon>Leotiomycetes</taxon>
        <taxon>Helotiales</taxon>
        <taxon>Helotiaceae</taxon>
        <taxon>Hymenoscyphus</taxon>
    </lineage>
</organism>
<evidence type="ECO:0000256" key="1">
    <source>
        <dbReference type="SAM" id="MobiDB-lite"/>
    </source>
</evidence>
<dbReference type="Proteomes" id="UP000701801">
    <property type="component" value="Unassembled WGS sequence"/>
</dbReference>
<feature type="compositionally biased region" description="Polar residues" evidence="1">
    <location>
        <begin position="1"/>
        <end position="17"/>
    </location>
</feature>
<feature type="region of interest" description="Disordered" evidence="1">
    <location>
        <begin position="1"/>
        <end position="59"/>
    </location>
</feature>